<feature type="region of interest" description="Disordered" evidence="1">
    <location>
        <begin position="211"/>
        <end position="237"/>
    </location>
</feature>
<comment type="caution">
    <text evidence="2">The sequence shown here is derived from an EMBL/GenBank/DDBJ whole genome shotgun (WGS) entry which is preliminary data.</text>
</comment>
<proteinExistence type="predicted"/>
<name>A0A543FDV6_9NOCA</name>
<accession>A0A543FDV6</accession>
<dbReference type="AlphaFoldDB" id="A0A543FDV6"/>
<evidence type="ECO:0000256" key="1">
    <source>
        <dbReference type="SAM" id="MobiDB-lite"/>
    </source>
</evidence>
<gene>
    <name evidence="2" type="ORF">FB390_3745</name>
</gene>
<dbReference type="Proteomes" id="UP000316331">
    <property type="component" value="Unassembled WGS sequence"/>
</dbReference>
<feature type="compositionally biased region" description="Basic and acidic residues" evidence="1">
    <location>
        <begin position="217"/>
        <end position="226"/>
    </location>
</feature>
<organism evidence="2 3">
    <name type="scientific">Nocardia bhagyanarayanae</name>
    <dbReference type="NCBI Taxonomy" id="1215925"/>
    <lineage>
        <taxon>Bacteria</taxon>
        <taxon>Bacillati</taxon>
        <taxon>Actinomycetota</taxon>
        <taxon>Actinomycetes</taxon>
        <taxon>Mycobacteriales</taxon>
        <taxon>Nocardiaceae</taxon>
        <taxon>Nocardia</taxon>
    </lineage>
</organism>
<protein>
    <submittedName>
        <fullName evidence="2">Uncharacterized protein</fullName>
    </submittedName>
</protein>
<dbReference type="EMBL" id="VFPG01000001">
    <property type="protein sequence ID" value="TQM32069.1"/>
    <property type="molecule type" value="Genomic_DNA"/>
</dbReference>
<evidence type="ECO:0000313" key="3">
    <source>
        <dbReference type="Proteomes" id="UP000316331"/>
    </source>
</evidence>
<keyword evidence="3" id="KW-1185">Reference proteome</keyword>
<evidence type="ECO:0000313" key="2">
    <source>
        <dbReference type="EMBL" id="TQM32069.1"/>
    </source>
</evidence>
<reference evidence="2 3" key="1">
    <citation type="submission" date="2019-06" db="EMBL/GenBank/DDBJ databases">
        <title>Sequencing the genomes of 1000 actinobacteria strains.</title>
        <authorList>
            <person name="Klenk H.-P."/>
        </authorList>
    </citation>
    <scope>NUCLEOTIDE SEQUENCE [LARGE SCALE GENOMIC DNA]</scope>
    <source>
        <strain evidence="2 3">DSM 103495</strain>
    </source>
</reference>
<sequence length="237" mass="26177">MEEAALAFREYQLAMLAPMCESAPAQPQAVLDAVDASRADAEVAADRRRWAIPTTLDEYKTACGVPDWEAADEPQEGRQMRYARWDLAFWPGLQIELTQVWPTTVIFRRFVRRREVPSPRLESLEDLAPWSCTVGEFDRSVFGPLENVDGFGAVGDVYAFVASDPDSGKGSPTGRTSIGACCSRSHRRPMITCRSHAASFMGRFPEGTAEFGGSDVVEDRSGDIRPRRNPCPGSADR</sequence>